<dbReference type="OrthoDB" id="9815802at2"/>
<accession>A0A364RGU0</accession>
<dbReference type="Proteomes" id="UP000251692">
    <property type="component" value="Unassembled WGS sequence"/>
</dbReference>
<dbReference type="RefSeq" id="WP_112303526.1">
    <property type="nucleotide sequence ID" value="NZ_QMDV01000001.1"/>
</dbReference>
<evidence type="ECO:0000313" key="1">
    <source>
        <dbReference type="EMBL" id="RAU83521.1"/>
    </source>
</evidence>
<reference evidence="1 2" key="1">
    <citation type="submission" date="2018-06" db="EMBL/GenBank/DDBJ databases">
        <authorList>
            <person name="Liu Z.-W."/>
        </authorList>
    </citation>
    <scope>NUCLEOTIDE SEQUENCE [LARGE SCALE GENOMIC DNA]</scope>
    <source>
        <strain evidence="1 2">2b14</strain>
    </source>
</reference>
<evidence type="ECO:0000313" key="2">
    <source>
        <dbReference type="Proteomes" id="UP000251692"/>
    </source>
</evidence>
<proteinExistence type="predicted"/>
<sequence>MRWRKLYFIVLFFVLSLPLLAQQSINNRRCLWLRATSDAVLLDSMTVSPESITITHPKKEAFKYTYNASRNEFRFTSLPAPDSVALDTLGNLASLPDSVLVCFRVLPLNLAKPAFKRDVAKLELSAFNDKFYQEDVGTREEIFKTPGLNKTGSISRGISFGNTQNVFVNSALNLQLDGKLTDDISITAAITDQNIPFQPEGNTQQLDEFDKVYITLKHKRWQLSAGDVVLQSKPSYFMKFYKNVQGAAFETILGTSPENRGVTAVAASISKGKFASQVLEPQEGVLGPYRLRGPNNERFIIVLANSERVFLDGRLLVRGYDYDYVIDYNQAEITFTTRHVITRNSRLRVDFEYSDQNYSRGIYHLSHYQQLNKLNVYANYYNESDNPNNLLNLDLRDEEKQLLAEIGDNLDQALIPGADSVAFDPSQVLYARRDTLFNNNQLRESIFVYSTDPGLAYYNVRFSEVGLNRGNYVVASNAVNGRVYRWVAPVNGVPQGNYAPVRIIPTPRKKQLITVGGNYEVRKGINFFLEGAASQFDLNRFSDLDAQDDNGKGIRAGYVVQNQELPILGKYKLNSTLNYEYTDQYFEPIDRYRPIEFDRDWSLPNLDEKAEDHIFNFSLGAAKDAANLYNYRISRRYRDEQVDGTQHYLDVFKTVGRLELRNNFFMLNSEQPGERTSEWYRGDVGAKYKLRYFSPGYVYRFDKNKITAVNSDSVIGSAMYFEEHQVFVESSDSARTRFRLDYSYRTDYRPTTVGTLGQREVGQTYNATMQTRLGEDNTLAVQATYRNLALPENKNEETVQSRVDWNAGFLDGSFRSEMNYAVGTGRELKKIFIFRETLPGQGTHYLRDGGDLNNLNDYLEAQTVDQRRYIKIFLPTDEYVNAYTNRFTYRLTSNAPRSWYSQKGIKGAVSHFSTLTFISIDKKTTDDNLRNRFNPFSQNYEDEALISLSKSLRNTLYFNRSNPKYGLEYTLQQNQQKSLLANGTETRNVGSHTLLGRLNLNEVLSTKLSINLNLRENRSDFLESKNFKIESKELLPELAYQPNAKLRFTGTYQFARRQDLLSTAEANQKGIFHELGLETKLSQVNKRTLAGQLKYVNIAYDGDMNSYVGYEILNALRPGNNMTWTLNLQQRLSNGLNISVNYDGRKANGVGAVHTGRTQVSVLF</sequence>
<protein>
    <submittedName>
        <fullName evidence="1">Uncharacterized protein</fullName>
    </submittedName>
</protein>
<name>A0A364RGU0_9BACT</name>
<dbReference type="AlphaFoldDB" id="A0A364RGU0"/>
<organism evidence="1 2">
    <name type="scientific">Pontibacter arcticus</name>
    <dbReference type="NCBI Taxonomy" id="2080288"/>
    <lineage>
        <taxon>Bacteria</taxon>
        <taxon>Pseudomonadati</taxon>
        <taxon>Bacteroidota</taxon>
        <taxon>Cytophagia</taxon>
        <taxon>Cytophagales</taxon>
        <taxon>Hymenobacteraceae</taxon>
        <taxon>Pontibacter</taxon>
    </lineage>
</organism>
<gene>
    <name evidence="1" type="ORF">DP923_00090</name>
</gene>
<dbReference type="EMBL" id="QMDV01000001">
    <property type="protein sequence ID" value="RAU83521.1"/>
    <property type="molecule type" value="Genomic_DNA"/>
</dbReference>
<reference evidence="1 2" key="2">
    <citation type="submission" date="2018-07" db="EMBL/GenBank/DDBJ databases">
        <title>Pontibacter sp. 2b14 genomic sequence and assembly.</title>
        <authorList>
            <person name="Du Z.-J."/>
        </authorList>
    </citation>
    <scope>NUCLEOTIDE SEQUENCE [LARGE SCALE GENOMIC DNA]</scope>
    <source>
        <strain evidence="1 2">2b14</strain>
    </source>
</reference>
<keyword evidence="2" id="KW-1185">Reference proteome</keyword>
<comment type="caution">
    <text evidence="1">The sequence shown here is derived from an EMBL/GenBank/DDBJ whole genome shotgun (WGS) entry which is preliminary data.</text>
</comment>